<protein>
    <submittedName>
        <fullName evidence="2">Uncharacterized protein</fullName>
    </submittedName>
</protein>
<feature type="compositionally biased region" description="Basic and acidic residues" evidence="1">
    <location>
        <begin position="551"/>
        <end position="564"/>
    </location>
</feature>
<feature type="region of interest" description="Disordered" evidence="1">
    <location>
        <begin position="551"/>
        <end position="740"/>
    </location>
</feature>
<feature type="region of interest" description="Disordered" evidence="1">
    <location>
        <begin position="1"/>
        <end position="61"/>
    </location>
</feature>
<gene>
    <name evidence="2" type="ORF">N0V87_005407</name>
</gene>
<feature type="region of interest" description="Disordered" evidence="1">
    <location>
        <begin position="317"/>
        <end position="353"/>
    </location>
</feature>
<evidence type="ECO:0000256" key="1">
    <source>
        <dbReference type="SAM" id="MobiDB-lite"/>
    </source>
</evidence>
<feature type="region of interest" description="Disordered" evidence="1">
    <location>
        <begin position="386"/>
        <end position="414"/>
    </location>
</feature>
<feature type="region of interest" description="Disordered" evidence="1">
    <location>
        <begin position="426"/>
        <end position="521"/>
    </location>
</feature>
<evidence type="ECO:0000313" key="3">
    <source>
        <dbReference type="Proteomes" id="UP001140562"/>
    </source>
</evidence>
<feature type="compositionally biased region" description="Basic and acidic residues" evidence="1">
    <location>
        <begin position="317"/>
        <end position="329"/>
    </location>
</feature>
<organism evidence="2 3">
    <name type="scientific">Didymella glomerata</name>
    <dbReference type="NCBI Taxonomy" id="749621"/>
    <lineage>
        <taxon>Eukaryota</taxon>
        <taxon>Fungi</taxon>
        <taxon>Dikarya</taxon>
        <taxon>Ascomycota</taxon>
        <taxon>Pezizomycotina</taxon>
        <taxon>Dothideomycetes</taxon>
        <taxon>Pleosporomycetidae</taxon>
        <taxon>Pleosporales</taxon>
        <taxon>Pleosporineae</taxon>
        <taxon>Didymellaceae</taxon>
        <taxon>Didymella</taxon>
    </lineage>
</organism>
<reference evidence="2" key="1">
    <citation type="submission" date="2022-10" db="EMBL/GenBank/DDBJ databases">
        <title>Tapping the CABI collections for fungal endophytes: first genome assemblies for Collariella, Neodidymelliopsis, Ascochyta clinopodiicola, Didymella pomorum, Didymosphaeria variabile, Neocosmospora piperis and Neocucurbitaria cava.</title>
        <authorList>
            <person name="Hill R."/>
        </authorList>
    </citation>
    <scope>NUCLEOTIDE SEQUENCE</scope>
    <source>
        <strain evidence="2">IMI 360193</strain>
    </source>
</reference>
<feature type="compositionally biased region" description="Polar residues" evidence="1">
    <location>
        <begin position="603"/>
        <end position="613"/>
    </location>
</feature>
<dbReference type="OrthoDB" id="10598351at2759"/>
<dbReference type="AlphaFoldDB" id="A0A9W8WZF2"/>
<feature type="compositionally biased region" description="Acidic residues" evidence="1">
    <location>
        <begin position="470"/>
        <end position="479"/>
    </location>
</feature>
<evidence type="ECO:0000313" key="2">
    <source>
        <dbReference type="EMBL" id="KAJ4336391.1"/>
    </source>
</evidence>
<keyword evidence="3" id="KW-1185">Reference proteome</keyword>
<accession>A0A9W8WZF2</accession>
<name>A0A9W8WZF2_9PLEO</name>
<feature type="compositionally biased region" description="Basic and acidic residues" evidence="1">
    <location>
        <begin position="442"/>
        <end position="453"/>
    </location>
</feature>
<feature type="compositionally biased region" description="Polar residues" evidence="1">
    <location>
        <begin position="565"/>
        <end position="579"/>
    </location>
</feature>
<comment type="caution">
    <text evidence="2">The sequence shown here is derived from an EMBL/GenBank/DDBJ whole genome shotgun (WGS) entry which is preliminary data.</text>
</comment>
<feature type="region of interest" description="Disordered" evidence="1">
    <location>
        <begin position="134"/>
        <end position="160"/>
    </location>
</feature>
<dbReference type="EMBL" id="JAPEUV010000049">
    <property type="protein sequence ID" value="KAJ4336391.1"/>
    <property type="molecule type" value="Genomic_DNA"/>
</dbReference>
<feature type="compositionally biased region" description="Basic and acidic residues" evidence="1">
    <location>
        <begin position="714"/>
        <end position="725"/>
    </location>
</feature>
<dbReference type="Proteomes" id="UP001140562">
    <property type="component" value="Unassembled WGS sequence"/>
</dbReference>
<feature type="compositionally biased region" description="Low complexity" evidence="1">
    <location>
        <begin position="405"/>
        <end position="414"/>
    </location>
</feature>
<feature type="compositionally biased region" description="Polar residues" evidence="1">
    <location>
        <begin position="26"/>
        <end position="47"/>
    </location>
</feature>
<sequence>MARAAEASELPAHASGRCGSEDTSRDQPASSAASQTSVADETATLSMATPAPAQWNSPSSTTAITELEDTLVMKKMVIGYPPTPAMSVSELQSTSEEMHSNPSPTTELKATETFNCDFEARSASTRLSARAMSHYCPPPVTDQSESDDKEHSVSPPSVPTLPSFCAADGQIILRPPEDFCRTYIVEEVTDGLRLPQQNSQQQNSQASERAQTTVASLPRMLNTKSAPTSLSIWPDTPPASPRTDSQGYDLTFIMAALASYPLPPQLPTHDLKRPFITGVDVDTLEEHPAKRQKLSEPEVVVEDVPDTLDSMRNEETVVSDIEKDAKQDTSDSETQAISPMQDRTPDAVTNNFSKGPAHLAVEELRPSHRGDVGRLVGSATPAEQLAGAYAQSPDMEMEERVSTMSRSPTLVSSVLPPVSSRYTEMTFKSLKPPVDPTAPTKSEADDHEEHLSDAEEEEQQVESDSHESDELSEADDEEISLLAAEVETGPEDIQGTTPPIKESTPAPLAEDVDESGSRETRTALIADDAIAHQVANAAHAVKLHHEAEFHYERRATRSETRTSDCSDSTLSVENESDTASGPPIKGEEQPAPNKAKQGKTAHSRTSQPRSTPTDAPKTKTAVARVKPTPKPVAVNKAGPTSTPKPPGKAKPPAQRTTAVAIKPKPKPKTSVLPKSKTPSPAEAPSSTTKSRKGTPKINPATEVVLGKRKTRRSSALEEESKKAAEAENNIAKRLRSKGTE</sequence>
<proteinExistence type="predicted"/>